<keyword evidence="16" id="KW-0594">Phospholipid biosynthesis</keyword>
<evidence type="ECO:0000313" key="21">
    <source>
        <dbReference type="Proteomes" id="UP000631694"/>
    </source>
</evidence>
<keyword evidence="11 18" id="KW-0812">Transmembrane</keyword>
<evidence type="ECO:0000256" key="5">
    <source>
        <dbReference type="ARBA" id="ARBA00010185"/>
    </source>
</evidence>
<evidence type="ECO:0000256" key="12">
    <source>
        <dbReference type="ARBA" id="ARBA00022695"/>
    </source>
</evidence>
<keyword evidence="21" id="KW-1185">Reference proteome</keyword>
<evidence type="ECO:0000256" key="13">
    <source>
        <dbReference type="ARBA" id="ARBA00022989"/>
    </source>
</evidence>
<evidence type="ECO:0000256" key="14">
    <source>
        <dbReference type="ARBA" id="ARBA00023098"/>
    </source>
</evidence>
<comment type="catalytic activity">
    <reaction evidence="1 18">
        <text>a 1,2-diacyl-sn-glycero-3-phosphate + CTP + H(+) = a CDP-1,2-diacyl-sn-glycerol + diphosphate</text>
        <dbReference type="Rhea" id="RHEA:16229"/>
        <dbReference type="ChEBI" id="CHEBI:15378"/>
        <dbReference type="ChEBI" id="CHEBI:33019"/>
        <dbReference type="ChEBI" id="CHEBI:37563"/>
        <dbReference type="ChEBI" id="CHEBI:58332"/>
        <dbReference type="ChEBI" id="CHEBI:58608"/>
        <dbReference type="EC" id="2.7.7.41"/>
    </reaction>
</comment>
<dbReference type="EC" id="2.7.7.41" evidence="6 18"/>
<gene>
    <name evidence="20" type="ORF">I5731_17785</name>
</gene>
<evidence type="ECO:0000313" key="20">
    <source>
        <dbReference type="EMBL" id="MBH0239675.1"/>
    </source>
</evidence>
<feature type="transmembrane region" description="Helical" evidence="19">
    <location>
        <begin position="255"/>
        <end position="280"/>
    </location>
</feature>
<feature type="transmembrane region" description="Helical" evidence="19">
    <location>
        <begin position="138"/>
        <end position="161"/>
    </location>
</feature>
<dbReference type="PANTHER" id="PTHR46382">
    <property type="entry name" value="PHOSPHATIDATE CYTIDYLYLTRANSFERASE"/>
    <property type="match status" value="1"/>
</dbReference>
<evidence type="ECO:0000256" key="6">
    <source>
        <dbReference type="ARBA" id="ARBA00012487"/>
    </source>
</evidence>
<feature type="transmembrane region" description="Helical" evidence="19">
    <location>
        <begin position="112"/>
        <end position="132"/>
    </location>
</feature>
<accession>A0A931I5N8</accession>
<keyword evidence="12 18" id="KW-0548">Nucleotidyltransferase</keyword>
<organism evidence="20 21">
    <name type="scientific">Methylobrevis albus</name>
    <dbReference type="NCBI Taxonomy" id="2793297"/>
    <lineage>
        <taxon>Bacteria</taxon>
        <taxon>Pseudomonadati</taxon>
        <taxon>Pseudomonadota</taxon>
        <taxon>Alphaproteobacteria</taxon>
        <taxon>Hyphomicrobiales</taxon>
        <taxon>Pleomorphomonadaceae</taxon>
        <taxon>Methylobrevis</taxon>
    </lineage>
</organism>
<dbReference type="InterPro" id="IPR000374">
    <property type="entry name" value="PC_trans"/>
</dbReference>
<comment type="pathway">
    <text evidence="4">Lipid metabolism.</text>
</comment>
<keyword evidence="14" id="KW-0443">Lipid metabolism</keyword>
<dbReference type="GO" id="GO:0004605">
    <property type="term" value="F:phosphatidate cytidylyltransferase activity"/>
    <property type="evidence" value="ECO:0007669"/>
    <property type="project" value="UniProtKB-EC"/>
</dbReference>
<dbReference type="RefSeq" id="WP_197312760.1">
    <property type="nucleotide sequence ID" value="NZ_JADZLT010000056.1"/>
</dbReference>
<keyword evidence="9" id="KW-0444">Lipid biosynthesis</keyword>
<keyword evidence="8" id="KW-1003">Cell membrane</keyword>
<dbReference type="GO" id="GO:0016024">
    <property type="term" value="P:CDP-diacylglycerol biosynthetic process"/>
    <property type="evidence" value="ECO:0007669"/>
    <property type="project" value="TreeGrafter"/>
</dbReference>
<protein>
    <recommendedName>
        <fullName evidence="7 18">Phosphatidate cytidylyltransferase</fullName>
        <ecNumber evidence="6 18">2.7.7.41</ecNumber>
    </recommendedName>
</protein>
<evidence type="ECO:0000256" key="9">
    <source>
        <dbReference type="ARBA" id="ARBA00022516"/>
    </source>
</evidence>
<keyword evidence="17" id="KW-1208">Phospholipid metabolism</keyword>
<feature type="transmembrane region" description="Helical" evidence="19">
    <location>
        <begin position="74"/>
        <end position="100"/>
    </location>
</feature>
<evidence type="ECO:0000256" key="10">
    <source>
        <dbReference type="ARBA" id="ARBA00022679"/>
    </source>
</evidence>
<evidence type="ECO:0000256" key="16">
    <source>
        <dbReference type="ARBA" id="ARBA00023209"/>
    </source>
</evidence>
<evidence type="ECO:0000256" key="17">
    <source>
        <dbReference type="ARBA" id="ARBA00023264"/>
    </source>
</evidence>
<comment type="subcellular location">
    <subcellularLocation>
        <location evidence="2">Cell membrane</location>
        <topology evidence="2">Multi-pass membrane protein</topology>
    </subcellularLocation>
</comment>
<proteinExistence type="inferred from homology"/>
<dbReference type="PANTHER" id="PTHR46382:SF1">
    <property type="entry name" value="PHOSPHATIDATE CYTIDYLYLTRANSFERASE"/>
    <property type="match status" value="1"/>
</dbReference>
<dbReference type="AlphaFoldDB" id="A0A931I5N8"/>
<keyword evidence="10 18" id="KW-0808">Transferase</keyword>
<feature type="transmembrane region" description="Helical" evidence="19">
    <location>
        <begin position="182"/>
        <end position="215"/>
    </location>
</feature>
<dbReference type="GO" id="GO:0005886">
    <property type="term" value="C:plasma membrane"/>
    <property type="evidence" value="ECO:0007669"/>
    <property type="project" value="UniProtKB-SubCell"/>
</dbReference>
<evidence type="ECO:0000256" key="3">
    <source>
        <dbReference type="ARBA" id="ARBA00005119"/>
    </source>
</evidence>
<name>A0A931I5N8_9HYPH</name>
<evidence type="ECO:0000256" key="7">
    <source>
        <dbReference type="ARBA" id="ARBA00019373"/>
    </source>
</evidence>
<comment type="similarity">
    <text evidence="5 18">Belongs to the CDS family.</text>
</comment>
<evidence type="ECO:0000256" key="15">
    <source>
        <dbReference type="ARBA" id="ARBA00023136"/>
    </source>
</evidence>
<reference evidence="20" key="1">
    <citation type="submission" date="2020-12" db="EMBL/GenBank/DDBJ databases">
        <title>Methylobrevis albus sp. nov., isolated from fresh water lack sediment.</title>
        <authorList>
            <person name="Zou Q."/>
        </authorList>
    </citation>
    <scope>NUCLEOTIDE SEQUENCE</scope>
    <source>
        <strain evidence="20">L22</strain>
    </source>
</reference>
<evidence type="ECO:0000256" key="4">
    <source>
        <dbReference type="ARBA" id="ARBA00005189"/>
    </source>
</evidence>
<dbReference type="EMBL" id="JADZLT010000056">
    <property type="protein sequence ID" value="MBH0239675.1"/>
    <property type="molecule type" value="Genomic_DNA"/>
</dbReference>
<keyword evidence="13 19" id="KW-1133">Transmembrane helix</keyword>
<evidence type="ECO:0000256" key="11">
    <source>
        <dbReference type="ARBA" id="ARBA00022692"/>
    </source>
</evidence>
<feature type="transmembrane region" description="Helical" evidence="19">
    <location>
        <begin position="21"/>
        <end position="54"/>
    </location>
</feature>
<dbReference type="Proteomes" id="UP000631694">
    <property type="component" value="Unassembled WGS sequence"/>
</dbReference>
<evidence type="ECO:0000256" key="1">
    <source>
        <dbReference type="ARBA" id="ARBA00001698"/>
    </source>
</evidence>
<evidence type="ECO:0000256" key="19">
    <source>
        <dbReference type="SAM" id="Phobius"/>
    </source>
</evidence>
<sequence>MTQGPGGAAPRLFSRNLKLRVLSSIVMIAAFVVVAYIGGLLFAAVVAAGSALVLVEWIRMTDMPGSAYFKRAMPVAGGLCVLAASSGIDAAAFALLAIGGFTAAMAFAERHYAWLLAGLLYAAVPGILIVLLRGDDGAGFVAILFLFCIVWATDSGAYFAGRLIGGPKLWPRVSPSKTWSGAAGGVVSAALVGIGVLAVAGVGVTLAAALVAVLLSVASQLGDLAESAVKRRFAVKDSGDLIPGHGGIMDRVDGLLFAAVLAAAIGYAHSGGLDVAAGLVRW</sequence>
<comment type="caution">
    <text evidence="20">The sequence shown here is derived from an EMBL/GenBank/DDBJ whole genome shotgun (WGS) entry which is preliminary data.</text>
</comment>
<dbReference type="PROSITE" id="PS01315">
    <property type="entry name" value="CDS"/>
    <property type="match status" value="1"/>
</dbReference>
<evidence type="ECO:0000256" key="8">
    <source>
        <dbReference type="ARBA" id="ARBA00022475"/>
    </source>
</evidence>
<comment type="pathway">
    <text evidence="3 18">Phospholipid metabolism; CDP-diacylglycerol biosynthesis; CDP-diacylglycerol from sn-glycerol 3-phosphate: step 3/3.</text>
</comment>
<evidence type="ECO:0000256" key="18">
    <source>
        <dbReference type="RuleBase" id="RU003938"/>
    </source>
</evidence>
<keyword evidence="15 19" id="KW-0472">Membrane</keyword>
<evidence type="ECO:0000256" key="2">
    <source>
        <dbReference type="ARBA" id="ARBA00004651"/>
    </source>
</evidence>
<dbReference type="Pfam" id="PF01148">
    <property type="entry name" value="CTP_transf_1"/>
    <property type="match status" value="1"/>
</dbReference>